<dbReference type="EMBL" id="CM001377">
    <property type="protein sequence ID" value="EHM10488.1"/>
    <property type="molecule type" value="Genomic_DNA"/>
</dbReference>
<dbReference type="OrthoDB" id="80065at2"/>
<evidence type="ECO:0000256" key="1">
    <source>
        <dbReference type="SAM" id="Phobius"/>
    </source>
</evidence>
<organism evidence="2 3">
    <name type="scientific">Thermanaerovibrio velox DSM 12556</name>
    <dbReference type="NCBI Taxonomy" id="926567"/>
    <lineage>
        <taxon>Bacteria</taxon>
        <taxon>Thermotogati</taxon>
        <taxon>Synergistota</taxon>
        <taxon>Synergistia</taxon>
        <taxon>Synergistales</taxon>
        <taxon>Synergistaceae</taxon>
        <taxon>Thermanaerovibrio</taxon>
    </lineage>
</organism>
<keyword evidence="1" id="KW-1133">Transmembrane helix</keyword>
<dbReference type="HOGENOM" id="CLU_099769_0_0_0"/>
<dbReference type="Proteomes" id="UP000005730">
    <property type="component" value="Chromosome"/>
</dbReference>
<protein>
    <submittedName>
        <fullName evidence="2">Putative membrane protein</fullName>
    </submittedName>
</protein>
<feature type="transmembrane region" description="Helical" evidence="1">
    <location>
        <begin position="188"/>
        <end position="209"/>
    </location>
</feature>
<keyword evidence="3" id="KW-1185">Reference proteome</keyword>
<evidence type="ECO:0000313" key="3">
    <source>
        <dbReference type="Proteomes" id="UP000005730"/>
    </source>
</evidence>
<dbReference type="STRING" id="926567.TheveDRAFT_1369"/>
<accession>H0UNY5</accession>
<feature type="transmembrane region" description="Helical" evidence="1">
    <location>
        <begin position="157"/>
        <end position="176"/>
    </location>
</feature>
<feature type="transmembrane region" description="Helical" evidence="1">
    <location>
        <begin position="50"/>
        <end position="69"/>
    </location>
</feature>
<keyword evidence="1" id="KW-0812">Transmembrane</keyword>
<dbReference type="RefSeq" id="WP_006583982.1">
    <property type="nucleotide sequence ID" value="NZ_CM001377.1"/>
</dbReference>
<reference evidence="2 3" key="1">
    <citation type="submission" date="2011-10" db="EMBL/GenBank/DDBJ databases">
        <title>The Noncontiguous Finished genome of Thermanaerovibrio velox DSM 12556.</title>
        <authorList>
            <consortium name="US DOE Joint Genome Institute (JGI-PGF)"/>
            <person name="Lucas S."/>
            <person name="Copeland A."/>
            <person name="Lapidus A."/>
            <person name="Glavina del Rio T."/>
            <person name="Dalin E."/>
            <person name="Tice H."/>
            <person name="Bruce D."/>
            <person name="Goodwin L."/>
            <person name="Pitluck S."/>
            <person name="Peters L."/>
            <person name="Mikhailova N."/>
            <person name="Teshima H."/>
            <person name="Kyrpides N."/>
            <person name="Mavromatis K."/>
            <person name="Ivanova N."/>
            <person name="Markowitz V."/>
            <person name="Cheng J.-F."/>
            <person name="Hugenholtz P."/>
            <person name="Woyke T."/>
            <person name="Wu D."/>
            <person name="Spring S."/>
            <person name="Brambilla E.-M."/>
            <person name="Klenk H.-P."/>
            <person name="Eisen J.A."/>
        </authorList>
    </citation>
    <scope>NUCLEOTIDE SEQUENCE [LARGE SCALE GENOMIC DNA]</scope>
    <source>
        <strain evidence="2 3">DSM 12556</strain>
    </source>
</reference>
<name>H0UNY5_9BACT</name>
<gene>
    <name evidence="2" type="ORF">TheveDRAFT_1369</name>
</gene>
<sequence length="225" mass="23822">MLKLVGVGIVVLGLSLRLNPLLVVLGAGVATGLVAHMGVWDILEALGNAFVTNRYMSLFVLTLPVVGILERHGLREQAERFVSSLRGATAGRVMLLYMLFRQLTCTLGLQLGGHPTFVRPIVAPMAEGALVKNGPLSPRLSDKVRAMAASAENYGNFFGQLIFIASGGLLLIKGVMDQAGHPVDLMRMGLYAIPTAVCALGAAFVRFTLFDRSSASGISKGGEVD</sequence>
<proteinExistence type="predicted"/>
<evidence type="ECO:0000313" key="2">
    <source>
        <dbReference type="EMBL" id="EHM10488.1"/>
    </source>
</evidence>
<dbReference type="Pfam" id="PF06149">
    <property type="entry name" value="DUF969"/>
    <property type="match status" value="1"/>
</dbReference>
<dbReference type="InterPro" id="IPR010374">
    <property type="entry name" value="DUF969"/>
</dbReference>
<keyword evidence="1" id="KW-0472">Membrane</keyword>
<dbReference type="AlphaFoldDB" id="H0UNY5"/>
<dbReference type="eggNOG" id="COG3819">
    <property type="taxonomic scope" value="Bacteria"/>
</dbReference>